<comment type="subcellular location">
    <subcellularLocation>
        <location evidence="1">Membrane</location>
        <topology evidence="1">Multi-pass membrane protein</topology>
    </subcellularLocation>
</comment>
<feature type="transmembrane region" description="Helical" evidence="7">
    <location>
        <begin position="277"/>
        <end position="299"/>
    </location>
</feature>
<feature type="transmembrane region" description="Helical" evidence="7">
    <location>
        <begin position="358"/>
        <end position="376"/>
    </location>
</feature>
<feature type="transmembrane region" description="Helical" evidence="7">
    <location>
        <begin position="79"/>
        <end position="99"/>
    </location>
</feature>
<dbReference type="SUPFAM" id="SSF103473">
    <property type="entry name" value="MFS general substrate transporter"/>
    <property type="match status" value="1"/>
</dbReference>
<evidence type="ECO:0000256" key="7">
    <source>
        <dbReference type="SAM" id="Phobius"/>
    </source>
</evidence>
<dbReference type="PANTHER" id="PTHR31585">
    <property type="entry name" value="FOLATE-BIOPTERIN TRANSPORTER 1, CHLOROPLASTIC"/>
    <property type="match status" value="1"/>
</dbReference>
<feature type="transmembrane region" description="Helical" evidence="7">
    <location>
        <begin position="119"/>
        <end position="139"/>
    </location>
</feature>
<evidence type="ECO:0000256" key="6">
    <source>
        <dbReference type="ARBA" id="ARBA00023136"/>
    </source>
</evidence>
<dbReference type="Proteomes" id="UP001594351">
    <property type="component" value="Unassembled WGS sequence"/>
</dbReference>
<comment type="similarity">
    <text evidence="2">Belongs to the major facilitator superfamily. Folate-biopterin transporter (TC 2.A.71) family.</text>
</comment>
<dbReference type="InterPro" id="IPR036259">
    <property type="entry name" value="MFS_trans_sf"/>
</dbReference>
<evidence type="ECO:0000313" key="8">
    <source>
        <dbReference type="EMBL" id="MFC1853510.1"/>
    </source>
</evidence>
<accession>A0ABV6Z4Z0</accession>
<evidence type="ECO:0000256" key="3">
    <source>
        <dbReference type="ARBA" id="ARBA00022448"/>
    </source>
</evidence>
<feature type="transmembrane region" description="Helical" evidence="7">
    <location>
        <begin position="191"/>
        <end position="209"/>
    </location>
</feature>
<protein>
    <recommendedName>
        <fullName evidence="10">MFS transporter</fullName>
    </recommendedName>
</protein>
<evidence type="ECO:0000256" key="4">
    <source>
        <dbReference type="ARBA" id="ARBA00022692"/>
    </source>
</evidence>
<feature type="transmembrane region" description="Helical" evidence="7">
    <location>
        <begin position="151"/>
        <end position="171"/>
    </location>
</feature>
<organism evidence="8 9">
    <name type="scientific">candidate division CSSED10-310 bacterium</name>
    <dbReference type="NCBI Taxonomy" id="2855610"/>
    <lineage>
        <taxon>Bacteria</taxon>
        <taxon>Bacteria division CSSED10-310</taxon>
    </lineage>
</organism>
<evidence type="ECO:0000313" key="9">
    <source>
        <dbReference type="Proteomes" id="UP001594351"/>
    </source>
</evidence>
<sequence>MGLNQAICWAAIYGTGIIAAVSGGYIADNISIDTLMSLLALVPFAVLLVVLLLPKDKAITIPLGESISNFWKGLNTGPVLWIIAFSFLFHFQPAMGALWTNYLIEGLHFTQTEIGFADGASYVGLFIGVLIFATAGIRWQEKFGLKRLFKLFILLSIAVNLTQYLLVDPWFSRITSILEQVFPFVPPKTLRLLYLSSYNLTLSIFLGVIRMSTFSLVGAVIPVKAAGSLFAGFMSISNLAYAFSYSSGAWLYENGLNYKILRVLQQSLFGIPTVEGMHMSVALLIFIGSMAYLLSFFAAHMLPDKRQTLASEDISDYLSGPEKYQILGAAFLRKVDRISILLAVIVFQLSYFQWDMDLIPSTLFAFFGITFARKIVLDWSYKRARPAPDQE</sequence>
<feature type="transmembrane region" description="Helical" evidence="7">
    <location>
        <begin position="32"/>
        <end position="53"/>
    </location>
</feature>
<keyword evidence="9" id="KW-1185">Reference proteome</keyword>
<evidence type="ECO:0000256" key="2">
    <source>
        <dbReference type="ARBA" id="ARBA00007015"/>
    </source>
</evidence>
<evidence type="ECO:0000256" key="1">
    <source>
        <dbReference type="ARBA" id="ARBA00004141"/>
    </source>
</evidence>
<feature type="transmembrane region" description="Helical" evidence="7">
    <location>
        <begin position="7"/>
        <end position="26"/>
    </location>
</feature>
<dbReference type="Gene3D" id="1.20.1250.20">
    <property type="entry name" value="MFS general substrate transporter like domains"/>
    <property type="match status" value="1"/>
</dbReference>
<proteinExistence type="inferred from homology"/>
<keyword evidence="4 7" id="KW-0812">Transmembrane</keyword>
<name>A0ABV6Z4Z0_UNCC1</name>
<keyword evidence="3" id="KW-0813">Transport</keyword>
<evidence type="ECO:0000256" key="5">
    <source>
        <dbReference type="ARBA" id="ARBA00022989"/>
    </source>
</evidence>
<dbReference type="PANTHER" id="PTHR31585:SF0">
    <property type="entry name" value="FOLATE-BIOPTERIN TRANSPORTER 1, CHLOROPLASTIC"/>
    <property type="match status" value="1"/>
</dbReference>
<feature type="transmembrane region" description="Helical" evidence="7">
    <location>
        <begin position="335"/>
        <end position="352"/>
    </location>
</feature>
<dbReference type="InterPro" id="IPR039309">
    <property type="entry name" value="BT1"/>
</dbReference>
<comment type="caution">
    <text evidence="8">The sequence shown here is derived from an EMBL/GenBank/DDBJ whole genome shotgun (WGS) entry which is preliminary data.</text>
</comment>
<gene>
    <name evidence="8" type="ORF">ACFL27_25245</name>
</gene>
<keyword evidence="6 7" id="KW-0472">Membrane</keyword>
<evidence type="ECO:0008006" key="10">
    <source>
        <dbReference type="Google" id="ProtNLM"/>
    </source>
</evidence>
<reference evidence="8 9" key="1">
    <citation type="submission" date="2024-09" db="EMBL/GenBank/DDBJ databases">
        <title>Laminarin stimulates single cell rates of sulfate reduction while oxygen inhibits transcriptomic activity in coastal marine sediment.</title>
        <authorList>
            <person name="Lindsay M."/>
            <person name="Orcutt B."/>
            <person name="Emerson D."/>
            <person name="Stepanauskas R."/>
            <person name="D'Angelo T."/>
        </authorList>
    </citation>
    <scope>NUCLEOTIDE SEQUENCE [LARGE SCALE GENOMIC DNA]</scope>
    <source>
        <strain evidence="8">SAG AM-311-K15</strain>
    </source>
</reference>
<keyword evidence="5 7" id="KW-1133">Transmembrane helix</keyword>
<feature type="transmembrane region" description="Helical" evidence="7">
    <location>
        <begin position="221"/>
        <end position="243"/>
    </location>
</feature>
<dbReference type="EMBL" id="JBHPBY010000517">
    <property type="protein sequence ID" value="MFC1853510.1"/>
    <property type="molecule type" value="Genomic_DNA"/>
</dbReference>